<feature type="region of interest" description="Disordered" evidence="1">
    <location>
        <begin position="170"/>
        <end position="205"/>
    </location>
</feature>
<name>A0A844GY04_9CHRO</name>
<accession>A0A844GY04</accession>
<feature type="transmembrane region" description="Helical" evidence="2">
    <location>
        <begin position="12"/>
        <end position="32"/>
    </location>
</feature>
<dbReference type="RefSeq" id="WP_155084278.1">
    <property type="nucleotide sequence ID" value="NZ_WMIA01000018.1"/>
</dbReference>
<proteinExistence type="predicted"/>
<dbReference type="EMBL" id="WMIA01000018">
    <property type="protein sequence ID" value="MTF39858.1"/>
    <property type="molecule type" value="Genomic_DNA"/>
</dbReference>
<evidence type="ECO:0000256" key="1">
    <source>
        <dbReference type="SAM" id="MobiDB-lite"/>
    </source>
</evidence>
<keyword evidence="2" id="KW-0812">Transmembrane</keyword>
<dbReference type="Proteomes" id="UP000437131">
    <property type="component" value="Unassembled WGS sequence"/>
</dbReference>
<keyword evidence="2" id="KW-0472">Membrane</keyword>
<evidence type="ECO:0000313" key="4">
    <source>
        <dbReference type="Proteomes" id="UP000437131"/>
    </source>
</evidence>
<keyword evidence="2" id="KW-1133">Transmembrane helix</keyword>
<comment type="caution">
    <text evidence="3">The sequence shown here is derived from an EMBL/GenBank/DDBJ whole genome shotgun (WGS) entry which is preliminary data.</text>
</comment>
<sequence>MKRQFRKYKWVIVTIFSVIINLFTHYFSVHYYNGSVNVNQNELPFTGVWAQTLTPEVVSREVYQQIPDFPLENNYLSVETNQVVSENTLVSRIVRYHQYVKSRPTVYRLDWKLTLADYLGKNEIMDEQRYPSTTITENPLEKDKQVIKSLTRQQRDELVSVLVNIYNPENQEINQESTQNQQKTPSSQSPSFQLPKPGSADLLLQ</sequence>
<evidence type="ECO:0000313" key="3">
    <source>
        <dbReference type="EMBL" id="MTF39858.1"/>
    </source>
</evidence>
<feature type="compositionally biased region" description="Polar residues" evidence="1">
    <location>
        <begin position="170"/>
        <end position="192"/>
    </location>
</feature>
<gene>
    <name evidence="3" type="ORF">GGC33_13110</name>
</gene>
<dbReference type="AlphaFoldDB" id="A0A844GY04"/>
<reference evidence="3 4" key="1">
    <citation type="submission" date="2019-11" db="EMBL/GenBank/DDBJ databases">
        <title>Isolation of a new High Light Tolerant Cyanobacteria.</title>
        <authorList>
            <person name="Dobson Z."/>
            <person name="Vaughn N."/>
            <person name="Vaughn M."/>
            <person name="Fromme P."/>
            <person name="Mazor Y."/>
        </authorList>
    </citation>
    <scope>NUCLEOTIDE SEQUENCE [LARGE SCALE GENOMIC DNA]</scope>
    <source>
        <strain evidence="3 4">0216</strain>
    </source>
</reference>
<protein>
    <submittedName>
        <fullName evidence="3">Uncharacterized protein</fullName>
    </submittedName>
</protein>
<evidence type="ECO:0000256" key="2">
    <source>
        <dbReference type="SAM" id="Phobius"/>
    </source>
</evidence>
<organism evidence="3 4">
    <name type="scientific">Cyanobacterium aponinum 0216</name>
    <dbReference type="NCBI Taxonomy" id="2676140"/>
    <lineage>
        <taxon>Bacteria</taxon>
        <taxon>Bacillati</taxon>
        <taxon>Cyanobacteriota</taxon>
        <taxon>Cyanophyceae</taxon>
        <taxon>Oscillatoriophycideae</taxon>
        <taxon>Chroococcales</taxon>
        <taxon>Geminocystaceae</taxon>
        <taxon>Cyanobacterium</taxon>
    </lineage>
</organism>